<sequence>MIEIPVPRPPLKAGHDHAPSLSLPARAADNDNEGHPGWLIGDIDRITDNALATYQPNVVLLHIGTNDMNRNVDPAGAPARLGNLIDRIFRDSPNVTVTTGDLVDVLHPNDTGYRKMGLSSTTASVRSREPAGWNRPPATAVVSAPPTGSRRATSPAASAPSSTPLPSPAAGPLATRATSTSPTSTATAAKTTSTSTRERFGPGLDQHRGLLTEGRHSLMINARGLSHQIRIFRR</sequence>
<dbReference type="Pfam" id="PF13472">
    <property type="entry name" value="Lipase_GDSL_2"/>
    <property type="match status" value="1"/>
</dbReference>
<gene>
    <name evidence="3" type="ORF">ACFO60_19485</name>
</gene>
<dbReference type="Proteomes" id="UP001596004">
    <property type="component" value="Unassembled WGS sequence"/>
</dbReference>
<proteinExistence type="predicted"/>
<feature type="compositionally biased region" description="Low complexity" evidence="1">
    <location>
        <begin position="170"/>
        <end position="195"/>
    </location>
</feature>
<dbReference type="InterPro" id="IPR051532">
    <property type="entry name" value="Ester_Hydrolysis_Enzymes"/>
</dbReference>
<name>A0ABV9CKX4_9ACTN</name>
<dbReference type="InterPro" id="IPR036514">
    <property type="entry name" value="SGNH_hydro_sf"/>
</dbReference>
<dbReference type="RefSeq" id="WP_380841903.1">
    <property type="nucleotide sequence ID" value="NZ_JBHSFP010000012.1"/>
</dbReference>
<dbReference type="EMBL" id="JBHSFP010000012">
    <property type="protein sequence ID" value="MFC4532965.1"/>
    <property type="molecule type" value="Genomic_DNA"/>
</dbReference>
<protein>
    <submittedName>
        <fullName evidence="3">GDSL-type esterase/lipase family protein</fullName>
    </submittedName>
</protein>
<dbReference type="SUPFAM" id="SSF52266">
    <property type="entry name" value="SGNH hydrolase"/>
    <property type="match status" value="1"/>
</dbReference>
<reference evidence="4" key="1">
    <citation type="journal article" date="2019" name="Int. J. Syst. Evol. Microbiol.">
        <title>The Global Catalogue of Microorganisms (GCM) 10K type strain sequencing project: providing services to taxonomists for standard genome sequencing and annotation.</title>
        <authorList>
            <consortium name="The Broad Institute Genomics Platform"/>
            <consortium name="The Broad Institute Genome Sequencing Center for Infectious Disease"/>
            <person name="Wu L."/>
            <person name="Ma J."/>
        </authorList>
    </citation>
    <scope>NUCLEOTIDE SEQUENCE [LARGE SCALE GENOMIC DNA]</scope>
    <source>
        <strain evidence="4">CGMCC 4.7132</strain>
    </source>
</reference>
<keyword evidence="4" id="KW-1185">Reference proteome</keyword>
<feature type="region of interest" description="Disordered" evidence="1">
    <location>
        <begin position="1"/>
        <end position="29"/>
    </location>
</feature>
<dbReference type="PANTHER" id="PTHR30383">
    <property type="entry name" value="THIOESTERASE 1/PROTEASE 1/LYSOPHOSPHOLIPASE L1"/>
    <property type="match status" value="1"/>
</dbReference>
<feature type="compositionally biased region" description="Pro residues" evidence="1">
    <location>
        <begin position="1"/>
        <end position="10"/>
    </location>
</feature>
<evidence type="ECO:0000313" key="4">
    <source>
        <dbReference type="Proteomes" id="UP001596004"/>
    </source>
</evidence>
<feature type="domain" description="SGNH hydrolase-type esterase" evidence="2">
    <location>
        <begin position="27"/>
        <end position="98"/>
    </location>
</feature>
<accession>A0ABV9CKX4</accession>
<evidence type="ECO:0000256" key="1">
    <source>
        <dbReference type="SAM" id="MobiDB-lite"/>
    </source>
</evidence>
<dbReference type="Gene3D" id="3.40.50.1110">
    <property type="entry name" value="SGNH hydrolase"/>
    <property type="match status" value="1"/>
</dbReference>
<evidence type="ECO:0000259" key="2">
    <source>
        <dbReference type="Pfam" id="PF13472"/>
    </source>
</evidence>
<evidence type="ECO:0000313" key="3">
    <source>
        <dbReference type="EMBL" id="MFC4532965.1"/>
    </source>
</evidence>
<organism evidence="3 4">
    <name type="scientific">Sphaerisporangium dianthi</name>
    <dbReference type="NCBI Taxonomy" id="1436120"/>
    <lineage>
        <taxon>Bacteria</taxon>
        <taxon>Bacillati</taxon>
        <taxon>Actinomycetota</taxon>
        <taxon>Actinomycetes</taxon>
        <taxon>Streptosporangiales</taxon>
        <taxon>Streptosporangiaceae</taxon>
        <taxon>Sphaerisporangium</taxon>
    </lineage>
</organism>
<comment type="caution">
    <text evidence="3">The sequence shown here is derived from an EMBL/GenBank/DDBJ whole genome shotgun (WGS) entry which is preliminary data.</text>
</comment>
<feature type="region of interest" description="Disordered" evidence="1">
    <location>
        <begin position="116"/>
        <end position="204"/>
    </location>
</feature>
<feature type="compositionally biased region" description="Low complexity" evidence="1">
    <location>
        <begin position="136"/>
        <end position="162"/>
    </location>
</feature>
<dbReference type="InterPro" id="IPR013830">
    <property type="entry name" value="SGNH_hydro"/>
</dbReference>
<dbReference type="PANTHER" id="PTHR30383:SF5">
    <property type="entry name" value="SGNH HYDROLASE-TYPE ESTERASE DOMAIN-CONTAINING PROTEIN"/>
    <property type="match status" value="1"/>
</dbReference>